<dbReference type="SUPFAM" id="SSF56935">
    <property type="entry name" value="Porins"/>
    <property type="match status" value="1"/>
</dbReference>
<keyword evidence="3 11" id="KW-1134">Transmembrane beta strand</keyword>
<evidence type="ECO:0000256" key="7">
    <source>
        <dbReference type="ARBA" id="ARBA00023065"/>
    </source>
</evidence>
<dbReference type="InterPro" id="IPR037066">
    <property type="entry name" value="Plug_dom_sf"/>
</dbReference>
<keyword evidence="9 11" id="KW-0472">Membrane</keyword>
<feature type="domain" description="TonB-dependent receptor plug" evidence="14">
    <location>
        <begin position="120"/>
        <end position="226"/>
    </location>
</feature>
<evidence type="ECO:0000256" key="12">
    <source>
        <dbReference type="RuleBase" id="RU003357"/>
    </source>
</evidence>
<evidence type="ECO:0000256" key="11">
    <source>
        <dbReference type="PROSITE-ProRule" id="PRU01360"/>
    </source>
</evidence>
<dbReference type="eggNOG" id="COG4771">
    <property type="taxonomic scope" value="Bacteria"/>
</dbReference>
<name>L8JK45_9BACT</name>
<dbReference type="PROSITE" id="PS52016">
    <property type="entry name" value="TONB_DEPENDENT_REC_3"/>
    <property type="match status" value="1"/>
</dbReference>
<evidence type="ECO:0000256" key="8">
    <source>
        <dbReference type="ARBA" id="ARBA00023077"/>
    </source>
</evidence>
<dbReference type="Pfam" id="PF07715">
    <property type="entry name" value="Plug"/>
    <property type="match status" value="1"/>
</dbReference>
<dbReference type="Pfam" id="PF00593">
    <property type="entry name" value="TonB_dep_Rec_b-barrel"/>
    <property type="match status" value="1"/>
</dbReference>
<evidence type="ECO:0000259" key="14">
    <source>
        <dbReference type="Pfam" id="PF07715"/>
    </source>
</evidence>
<gene>
    <name evidence="15" type="ORF">C900_00172</name>
</gene>
<dbReference type="SUPFAM" id="SSF49464">
    <property type="entry name" value="Carboxypeptidase regulatory domain-like"/>
    <property type="match status" value="1"/>
</dbReference>
<organism evidence="15 16">
    <name type="scientific">Fulvivirga imtechensis AK7</name>
    <dbReference type="NCBI Taxonomy" id="1237149"/>
    <lineage>
        <taxon>Bacteria</taxon>
        <taxon>Pseudomonadati</taxon>
        <taxon>Bacteroidota</taxon>
        <taxon>Cytophagia</taxon>
        <taxon>Cytophagales</taxon>
        <taxon>Fulvivirgaceae</taxon>
        <taxon>Fulvivirga</taxon>
    </lineage>
</organism>
<dbReference type="Proteomes" id="UP000011135">
    <property type="component" value="Unassembled WGS sequence"/>
</dbReference>
<comment type="subcellular location">
    <subcellularLocation>
        <location evidence="1 11">Cell outer membrane</location>
        <topology evidence="1 11">Multi-pass membrane protein</topology>
    </subcellularLocation>
</comment>
<evidence type="ECO:0000256" key="4">
    <source>
        <dbReference type="ARBA" id="ARBA00022496"/>
    </source>
</evidence>
<keyword evidence="7" id="KW-0406">Ion transport</keyword>
<evidence type="ECO:0000256" key="1">
    <source>
        <dbReference type="ARBA" id="ARBA00004571"/>
    </source>
</evidence>
<dbReference type="OrthoDB" id="9782587at2"/>
<dbReference type="InterPro" id="IPR012910">
    <property type="entry name" value="Plug_dom"/>
</dbReference>
<comment type="similarity">
    <text evidence="11 12">Belongs to the TonB-dependent receptor family.</text>
</comment>
<evidence type="ECO:0000256" key="6">
    <source>
        <dbReference type="ARBA" id="ARBA00023004"/>
    </source>
</evidence>
<keyword evidence="6" id="KW-0408">Iron</keyword>
<keyword evidence="2 11" id="KW-0813">Transport</keyword>
<accession>L8JK45</accession>
<dbReference type="EMBL" id="AMZN01000101">
    <property type="protein sequence ID" value="ELR68628.1"/>
    <property type="molecule type" value="Genomic_DNA"/>
</dbReference>
<dbReference type="PANTHER" id="PTHR32552">
    <property type="entry name" value="FERRICHROME IRON RECEPTOR-RELATED"/>
    <property type="match status" value="1"/>
</dbReference>
<comment type="caution">
    <text evidence="15">The sequence shown here is derived from an EMBL/GenBank/DDBJ whole genome shotgun (WGS) entry which is preliminary data.</text>
</comment>
<proteinExistence type="inferred from homology"/>
<keyword evidence="8 12" id="KW-0798">TonB box</keyword>
<sequence>MNMKQLIKISLLLTLVTSFGKAPGQSIRGRVLDGTNFQPLAHASIFNLQDSTGTTSDEKGYFSLETFLPVLLQVSHVGYDPQHVRVSANDEMVIITLQAQETNLLEVIVRASHIKERYLDAPATINLISRKQLERNDEMIVTPALNRIPGIYMHSGSLNTNRITIRGVGARTPYDTDKIKAYFDDIPLTSGEGTTALEDIDLSAIQRIEVIKGPGSSVYGAGLGGVINLHSRTATTGENVAHAKSTAGSYGLRRNVLQYLAGKGNKQLAVSYANVHSDGFRENNAYDRQSVVITGHFFPNDRSKFSLLGLYTNLKAYIPSSINYETYKSSPEKAAFTWKQARGYEAYDKASAGFSYEYDLARNIKHISSTFVSFRYADEPRPFDILKENTIGIGFRSRLVAEKEFFNIYSSFSLGMEYFNDWHQWATYQNLYEQFPGQGSIAGGILSDNEEARQYYNLFAQANLQFTPKLAAQFGLNFNNTSYTLTDLYPADSIDQSGNYTFDHTWSPRMALSYKITQNNVLFASVSHGFSPPSLAETLTPEGRINPDIQPEAGWSYEVGSKSSWLNGRLHTEVSIYRMEIEDLLVAERVGPDTYVGVNAGRTIHNGLEAMVNFEIADGVRWSVKPYLAATFMDYKFDVFVHEDQDYSGNELTGVPQQTLNFGLDMSLAKGFYLYFDYSYVGKIPLNDQNSAFSESYNILHGKAGYQTAIGQHFNVDVSFGVNNITDENYAAMVLVNAVGFGGSAPRYYYPGLPRNYYGSVLVSYKL</sequence>
<dbReference type="PANTHER" id="PTHR32552:SF81">
    <property type="entry name" value="TONB-DEPENDENT OUTER MEMBRANE RECEPTOR"/>
    <property type="match status" value="1"/>
</dbReference>
<keyword evidence="10 11" id="KW-0998">Cell outer membrane</keyword>
<evidence type="ECO:0000256" key="10">
    <source>
        <dbReference type="ARBA" id="ARBA00023237"/>
    </source>
</evidence>
<keyword evidence="5 11" id="KW-0812">Transmembrane</keyword>
<evidence type="ECO:0000256" key="5">
    <source>
        <dbReference type="ARBA" id="ARBA00022692"/>
    </source>
</evidence>
<protein>
    <submittedName>
        <fullName evidence="15">TonB-dependent receptor</fullName>
    </submittedName>
</protein>
<evidence type="ECO:0000256" key="2">
    <source>
        <dbReference type="ARBA" id="ARBA00022448"/>
    </source>
</evidence>
<evidence type="ECO:0000256" key="3">
    <source>
        <dbReference type="ARBA" id="ARBA00022452"/>
    </source>
</evidence>
<dbReference type="InterPro" id="IPR039426">
    <property type="entry name" value="TonB-dep_rcpt-like"/>
</dbReference>
<reference evidence="15 16" key="1">
    <citation type="submission" date="2012-12" db="EMBL/GenBank/DDBJ databases">
        <title>Genome assembly of Fulvivirga imtechensis AK7.</title>
        <authorList>
            <person name="Nupur N."/>
            <person name="Khatri I."/>
            <person name="Kumar R."/>
            <person name="Subramanian S."/>
            <person name="Pinnaka A."/>
        </authorList>
    </citation>
    <scope>NUCLEOTIDE SEQUENCE [LARGE SCALE GENOMIC DNA]</scope>
    <source>
        <strain evidence="15 16">AK7</strain>
    </source>
</reference>
<dbReference type="PATRIC" id="fig|1237149.3.peg.5290"/>
<dbReference type="InterPro" id="IPR008969">
    <property type="entry name" value="CarboxyPept-like_regulatory"/>
</dbReference>
<dbReference type="InterPro" id="IPR000531">
    <property type="entry name" value="Beta-barrel_TonB"/>
</dbReference>
<keyword evidence="15" id="KW-0675">Receptor</keyword>
<keyword evidence="16" id="KW-1185">Reference proteome</keyword>
<evidence type="ECO:0000313" key="16">
    <source>
        <dbReference type="Proteomes" id="UP000011135"/>
    </source>
</evidence>
<dbReference type="Gene3D" id="2.170.130.10">
    <property type="entry name" value="TonB-dependent receptor, plug domain"/>
    <property type="match status" value="1"/>
</dbReference>
<feature type="domain" description="TonB-dependent receptor-like beta-barrel" evidence="13">
    <location>
        <begin position="303"/>
        <end position="725"/>
    </location>
</feature>
<dbReference type="STRING" id="1237149.C900_00172"/>
<dbReference type="GO" id="GO:0006826">
    <property type="term" value="P:iron ion transport"/>
    <property type="evidence" value="ECO:0007669"/>
    <property type="project" value="UniProtKB-KW"/>
</dbReference>
<evidence type="ECO:0000259" key="13">
    <source>
        <dbReference type="Pfam" id="PF00593"/>
    </source>
</evidence>
<dbReference type="AlphaFoldDB" id="L8JK45"/>
<dbReference type="InterPro" id="IPR036942">
    <property type="entry name" value="Beta-barrel_TonB_sf"/>
</dbReference>
<dbReference type="CDD" id="cd01347">
    <property type="entry name" value="ligand_gated_channel"/>
    <property type="match status" value="1"/>
</dbReference>
<keyword evidence="4" id="KW-0410">Iron transport</keyword>
<evidence type="ECO:0000313" key="15">
    <source>
        <dbReference type="EMBL" id="ELR68628.1"/>
    </source>
</evidence>
<dbReference type="Gene3D" id="2.40.170.20">
    <property type="entry name" value="TonB-dependent receptor, beta-barrel domain"/>
    <property type="match status" value="1"/>
</dbReference>
<dbReference type="GO" id="GO:0009279">
    <property type="term" value="C:cell outer membrane"/>
    <property type="evidence" value="ECO:0007669"/>
    <property type="project" value="UniProtKB-SubCell"/>
</dbReference>
<evidence type="ECO:0000256" key="9">
    <source>
        <dbReference type="ARBA" id="ARBA00023136"/>
    </source>
</evidence>
<dbReference type="Pfam" id="PF13715">
    <property type="entry name" value="CarbopepD_reg_2"/>
    <property type="match status" value="1"/>
</dbReference>